<evidence type="ECO:0000313" key="2">
    <source>
        <dbReference type="Proteomes" id="UP000092445"/>
    </source>
</evidence>
<keyword evidence="2" id="KW-1185">Reference proteome</keyword>
<accession>A0A1B0AGL8</accession>
<organism evidence="1 2">
    <name type="scientific">Glossina pallidipes</name>
    <name type="common">Tsetse fly</name>
    <dbReference type="NCBI Taxonomy" id="7398"/>
    <lineage>
        <taxon>Eukaryota</taxon>
        <taxon>Metazoa</taxon>
        <taxon>Ecdysozoa</taxon>
        <taxon>Arthropoda</taxon>
        <taxon>Hexapoda</taxon>
        <taxon>Insecta</taxon>
        <taxon>Pterygota</taxon>
        <taxon>Neoptera</taxon>
        <taxon>Endopterygota</taxon>
        <taxon>Diptera</taxon>
        <taxon>Brachycera</taxon>
        <taxon>Muscomorpha</taxon>
        <taxon>Hippoboscoidea</taxon>
        <taxon>Glossinidae</taxon>
        <taxon>Glossina</taxon>
    </lineage>
</organism>
<reference evidence="1" key="2">
    <citation type="submission" date="2020-05" db="UniProtKB">
        <authorList>
            <consortium name="EnsemblMetazoa"/>
        </authorList>
    </citation>
    <scope>IDENTIFICATION</scope>
    <source>
        <strain evidence="1">IAEA</strain>
    </source>
</reference>
<dbReference type="Proteomes" id="UP000092445">
    <property type="component" value="Unassembled WGS sequence"/>
</dbReference>
<dbReference type="VEuPathDB" id="VectorBase:GPAI045067"/>
<proteinExistence type="predicted"/>
<sequence length="134" mass="14299">MAAQKLRLLQAPIMNCRMTARSDSWRGGHQFTSSIADTGHNLGTFSVVITAVTVAAAAAAAAVAADDGGGGGGIKKSRACFRLTTLQGKLVSKDDLIKDYEITFFRGYFKDSGRQLSSVNIRSITEGLMRIVRS</sequence>
<protein>
    <submittedName>
        <fullName evidence="1">Uncharacterized protein</fullName>
    </submittedName>
</protein>
<evidence type="ECO:0000313" key="1">
    <source>
        <dbReference type="EnsemblMetazoa" id="GPAI045067-PA"/>
    </source>
</evidence>
<reference evidence="2" key="1">
    <citation type="submission" date="2014-03" db="EMBL/GenBank/DDBJ databases">
        <authorList>
            <person name="Aksoy S."/>
            <person name="Warren W."/>
            <person name="Wilson R.K."/>
        </authorList>
    </citation>
    <scope>NUCLEOTIDE SEQUENCE [LARGE SCALE GENOMIC DNA]</scope>
    <source>
        <strain evidence="2">IAEA</strain>
    </source>
</reference>
<dbReference type="AlphaFoldDB" id="A0A1B0AGL8"/>
<name>A0A1B0AGL8_GLOPL</name>
<dbReference type="EnsemblMetazoa" id="GPAI045067-RA">
    <property type="protein sequence ID" value="GPAI045067-PA"/>
    <property type="gene ID" value="GPAI045067"/>
</dbReference>